<gene>
    <name evidence="1" type="ORF">LCGC14_1631350</name>
</gene>
<dbReference type="AlphaFoldDB" id="A0A0F9IPP3"/>
<sequence length="90" mass="10255">MISKPICRPIVNGFRFIWAQGNEEVLAIDLTKIIEQSRGALSAEFSIEHEFEERPTIKGIRFNLVSQQARSGLAKRLASSKIMPELEWPE</sequence>
<feature type="non-terminal residue" evidence="1">
    <location>
        <position position="90"/>
    </location>
</feature>
<organism evidence="1">
    <name type="scientific">marine sediment metagenome</name>
    <dbReference type="NCBI Taxonomy" id="412755"/>
    <lineage>
        <taxon>unclassified sequences</taxon>
        <taxon>metagenomes</taxon>
        <taxon>ecological metagenomes</taxon>
    </lineage>
</organism>
<comment type="caution">
    <text evidence="1">The sequence shown here is derived from an EMBL/GenBank/DDBJ whole genome shotgun (WGS) entry which is preliminary data.</text>
</comment>
<reference evidence="1" key="1">
    <citation type="journal article" date="2015" name="Nature">
        <title>Complex archaea that bridge the gap between prokaryotes and eukaryotes.</title>
        <authorList>
            <person name="Spang A."/>
            <person name="Saw J.H."/>
            <person name="Jorgensen S.L."/>
            <person name="Zaremba-Niedzwiedzka K."/>
            <person name="Martijn J."/>
            <person name="Lind A.E."/>
            <person name="van Eijk R."/>
            <person name="Schleper C."/>
            <person name="Guy L."/>
            <person name="Ettema T.J."/>
        </authorList>
    </citation>
    <scope>NUCLEOTIDE SEQUENCE</scope>
</reference>
<name>A0A0F9IPP3_9ZZZZ</name>
<dbReference type="EMBL" id="LAZR01013465">
    <property type="protein sequence ID" value="KKM21844.1"/>
    <property type="molecule type" value="Genomic_DNA"/>
</dbReference>
<evidence type="ECO:0000313" key="1">
    <source>
        <dbReference type="EMBL" id="KKM21844.1"/>
    </source>
</evidence>
<proteinExistence type="predicted"/>
<accession>A0A0F9IPP3</accession>
<protein>
    <submittedName>
        <fullName evidence="1">Uncharacterized protein</fullName>
    </submittedName>
</protein>